<keyword evidence="5 7" id="KW-0234">DNA repair</keyword>
<evidence type="ECO:0000256" key="3">
    <source>
        <dbReference type="ARBA" id="ARBA00022763"/>
    </source>
</evidence>
<evidence type="ECO:0000256" key="7">
    <source>
        <dbReference type="HAMAP-Rule" id="MF_00201"/>
    </source>
</evidence>
<reference evidence="9 10" key="1">
    <citation type="journal article" date="2012" name="BMC Genomics">
        <title>Comparative genomic analysis of the genus Staphylococcus including Staphylococcus aureus and its newly described sister species Staphylococcus simiae.</title>
        <authorList>
            <person name="Suzuki H."/>
            <person name="Lefebure T."/>
            <person name="Pavinski Bitar P."/>
            <person name="Stanhope M.J."/>
        </authorList>
    </citation>
    <scope>NUCLEOTIDE SEQUENCE [LARGE SCALE GENOMIC DNA]</scope>
    <source>
        <strain evidence="9 10">CCM 7213</strain>
    </source>
</reference>
<dbReference type="Pfam" id="PF11967">
    <property type="entry name" value="RecO_N"/>
    <property type="match status" value="1"/>
</dbReference>
<evidence type="ECO:0000256" key="6">
    <source>
        <dbReference type="ARBA" id="ARBA00033409"/>
    </source>
</evidence>
<dbReference type="GO" id="GO:0006302">
    <property type="term" value="P:double-strand break repair"/>
    <property type="evidence" value="ECO:0007669"/>
    <property type="project" value="TreeGrafter"/>
</dbReference>
<keyword evidence="10" id="KW-1185">Reference proteome</keyword>
<feature type="domain" description="DNA replication/recombination mediator RecO N-terminal" evidence="8">
    <location>
        <begin position="1"/>
        <end position="77"/>
    </location>
</feature>
<dbReference type="PANTHER" id="PTHR33991">
    <property type="entry name" value="DNA REPAIR PROTEIN RECO"/>
    <property type="match status" value="1"/>
</dbReference>
<dbReference type="SUPFAM" id="SSF50249">
    <property type="entry name" value="Nucleic acid-binding proteins"/>
    <property type="match status" value="1"/>
</dbReference>
<keyword evidence="3 7" id="KW-0227">DNA damage</keyword>
<dbReference type="SUPFAM" id="SSF57863">
    <property type="entry name" value="ArfGap/RecO-like zinc finger"/>
    <property type="match status" value="1"/>
</dbReference>
<accession>G5JLU1</accession>
<gene>
    <name evidence="7" type="primary">recO</name>
    <name evidence="9" type="ORF">SS7213T_12302</name>
</gene>
<dbReference type="GO" id="GO:0043590">
    <property type="term" value="C:bacterial nucleoid"/>
    <property type="evidence" value="ECO:0007669"/>
    <property type="project" value="TreeGrafter"/>
</dbReference>
<dbReference type="InterPro" id="IPR022572">
    <property type="entry name" value="DNA_rep/recomb_RecO_N"/>
</dbReference>
<dbReference type="Gene3D" id="1.20.1440.120">
    <property type="entry name" value="Recombination protein O, C-terminal domain"/>
    <property type="match status" value="1"/>
</dbReference>
<evidence type="ECO:0000259" key="8">
    <source>
        <dbReference type="Pfam" id="PF11967"/>
    </source>
</evidence>
<dbReference type="InterPro" id="IPR003717">
    <property type="entry name" value="RecO"/>
</dbReference>
<dbReference type="AlphaFoldDB" id="G5JLU1"/>
<protein>
    <recommendedName>
        <fullName evidence="2 7">DNA repair protein RecO</fullName>
    </recommendedName>
    <alternativeName>
        <fullName evidence="6 7">Recombination protein O</fullName>
    </alternativeName>
</protein>
<keyword evidence="4 7" id="KW-0233">DNA recombination</keyword>
<dbReference type="PANTHER" id="PTHR33991:SF1">
    <property type="entry name" value="DNA REPAIR PROTEIN RECO"/>
    <property type="match status" value="1"/>
</dbReference>
<sequence>MLMRQKGIIIKAIDYGESDKVITILNEHGAKVPLMARRAKKVKTGLQAQTQMFVDGLFIYNQWRGMGTLNSVDVINQHYKLQMDLYVSSYASLAAETIDRSMDEGDISPYNYQLLQFVLTKIEQDTSAQLLSIIVLLKCMNRFGFTASFDHCIVTGNEDQSQLVGYSFKFDGTISKNVAYQDPHAVMISNKTLYLLDILQKLPIDKMNSLNIAQDILDEMSDLLIMLYREYAGMFFKSQKLINQLKRLENQ</sequence>
<evidence type="ECO:0000256" key="1">
    <source>
        <dbReference type="ARBA" id="ARBA00007452"/>
    </source>
</evidence>
<dbReference type="InterPro" id="IPR042242">
    <property type="entry name" value="RecO_C"/>
</dbReference>
<dbReference type="Gene3D" id="2.40.50.140">
    <property type="entry name" value="Nucleic acid-binding proteins"/>
    <property type="match status" value="1"/>
</dbReference>
<name>G5JLU1_9STAP</name>
<dbReference type="Pfam" id="PF02565">
    <property type="entry name" value="RecO_C"/>
    <property type="match status" value="1"/>
</dbReference>
<proteinExistence type="inferred from homology"/>
<organism evidence="9 10">
    <name type="scientific">Staphylococcus simiae CCM 7213 = CCUG 51256</name>
    <dbReference type="NCBI Taxonomy" id="911238"/>
    <lineage>
        <taxon>Bacteria</taxon>
        <taxon>Bacillati</taxon>
        <taxon>Bacillota</taxon>
        <taxon>Bacilli</taxon>
        <taxon>Bacillales</taxon>
        <taxon>Staphylococcaceae</taxon>
        <taxon>Staphylococcus</taxon>
    </lineage>
</organism>
<dbReference type="NCBIfam" id="TIGR00613">
    <property type="entry name" value="reco"/>
    <property type="match status" value="1"/>
</dbReference>
<evidence type="ECO:0000256" key="2">
    <source>
        <dbReference type="ARBA" id="ARBA00021310"/>
    </source>
</evidence>
<dbReference type="GO" id="GO:0006310">
    <property type="term" value="P:DNA recombination"/>
    <property type="evidence" value="ECO:0007669"/>
    <property type="project" value="UniProtKB-UniRule"/>
</dbReference>
<dbReference type="PATRIC" id="fig|911238.3.peg.2171"/>
<evidence type="ECO:0000313" key="10">
    <source>
        <dbReference type="Proteomes" id="UP000005413"/>
    </source>
</evidence>
<comment type="function">
    <text evidence="7">Involved in DNA repair and RecF pathway recombination.</text>
</comment>
<evidence type="ECO:0000313" key="9">
    <source>
        <dbReference type="EMBL" id="EHJ06857.1"/>
    </source>
</evidence>
<dbReference type="EMBL" id="AEUN01000537">
    <property type="protein sequence ID" value="EHJ06857.1"/>
    <property type="molecule type" value="Genomic_DNA"/>
</dbReference>
<dbReference type="HAMAP" id="MF_00201">
    <property type="entry name" value="RecO"/>
    <property type="match status" value="1"/>
</dbReference>
<comment type="similarity">
    <text evidence="1 7">Belongs to the RecO family.</text>
</comment>
<evidence type="ECO:0000256" key="5">
    <source>
        <dbReference type="ARBA" id="ARBA00023204"/>
    </source>
</evidence>
<comment type="caution">
    <text evidence="9">The sequence shown here is derived from an EMBL/GenBank/DDBJ whole genome shotgun (WGS) entry which is preliminary data.</text>
</comment>
<dbReference type="InterPro" id="IPR037278">
    <property type="entry name" value="ARFGAP/RecO"/>
</dbReference>
<dbReference type="Proteomes" id="UP000005413">
    <property type="component" value="Unassembled WGS sequence"/>
</dbReference>
<dbReference type="InterPro" id="IPR012340">
    <property type="entry name" value="NA-bd_OB-fold"/>
</dbReference>
<evidence type="ECO:0000256" key="4">
    <source>
        <dbReference type="ARBA" id="ARBA00023172"/>
    </source>
</evidence>